<dbReference type="AlphaFoldDB" id="A0A396AMP7"/>
<dbReference type="Proteomes" id="UP000266391">
    <property type="component" value="Unassembled WGS sequence"/>
</dbReference>
<evidence type="ECO:0000313" key="2">
    <source>
        <dbReference type="Proteomes" id="UP000266391"/>
    </source>
</evidence>
<comment type="caution">
    <text evidence="1">The sequence shown here is derived from an EMBL/GenBank/DDBJ whole genome shotgun (WGS) entry which is preliminary data.</text>
</comment>
<sequence length="277" mass="32309">MLEVHKMEKFADFMYYLLTSPFKRIKKSQNQWYILFQVLGSYMDHAGEILYEAREQTMLATCDASMLQSHADDRSIVRYPGETDENYRKRIANYTEVCRLGGTNQGMILAVRKLGFDDAEIKTAVELKGDADRWAEFYVTVHQDIDKEYPIGFDILKSEVRKVKYVTAKDNYIYLFLIKIITPPAELKLKSKSVIKIDNYNYLRLDGTWSLDGSQTLDASYRKFLVKQRSRIQFTTPTGRVGSINRVVKHNDWCLDGTYLLDGTKEMDAYRFEEEIV</sequence>
<dbReference type="Pfam" id="PF09684">
    <property type="entry name" value="Tail_P2_I"/>
    <property type="match status" value="1"/>
</dbReference>
<name>A0A396AMP7_9FIRM</name>
<accession>A0A396AMP7</accession>
<gene>
    <name evidence="1" type="ORF">DW813_01040</name>
</gene>
<organism evidence="1 2">
    <name type="scientific">Roseburia inulinivorans</name>
    <dbReference type="NCBI Taxonomy" id="360807"/>
    <lineage>
        <taxon>Bacteria</taxon>
        <taxon>Bacillati</taxon>
        <taxon>Bacillota</taxon>
        <taxon>Clostridia</taxon>
        <taxon>Lachnospirales</taxon>
        <taxon>Lachnospiraceae</taxon>
        <taxon>Roseburia</taxon>
    </lineage>
</organism>
<dbReference type="InterPro" id="IPR006521">
    <property type="entry name" value="Tail_protein_I"/>
</dbReference>
<dbReference type="EMBL" id="QSIQ01000001">
    <property type="protein sequence ID" value="RHD06484.1"/>
    <property type="molecule type" value="Genomic_DNA"/>
</dbReference>
<evidence type="ECO:0000313" key="1">
    <source>
        <dbReference type="EMBL" id="RHD06484.1"/>
    </source>
</evidence>
<proteinExistence type="predicted"/>
<reference evidence="1 2" key="1">
    <citation type="submission" date="2018-08" db="EMBL/GenBank/DDBJ databases">
        <title>A genome reference for cultivated species of the human gut microbiota.</title>
        <authorList>
            <person name="Zou Y."/>
            <person name="Xue W."/>
            <person name="Luo G."/>
        </authorList>
    </citation>
    <scope>NUCLEOTIDE SEQUENCE [LARGE SCALE GENOMIC DNA]</scope>
    <source>
        <strain evidence="1 2">AM32-8LB</strain>
    </source>
</reference>
<protein>
    <submittedName>
        <fullName evidence="1">Uncharacterized protein</fullName>
    </submittedName>
</protein>